<dbReference type="RefSeq" id="XP_011118997.1">
    <property type="nucleotide sequence ID" value="XM_011120695.1"/>
</dbReference>
<evidence type="ECO:0008006" key="3">
    <source>
        <dbReference type="Google" id="ProtNLM"/>
    </source>
</evidence>
<dbReference type="AlphaFoldDB" id="G1X3D5"/>
<dbReference type="EMBL" id="ADOT01000057">
    <property type="protein sequence ID" value="EGX52419.1"/>
    <property type="molecule type" value="Genomic_DNA"/>
</dbReference>
<dbReference type="Proteomes" id="UP000008784">
    <property type="component" value="Unassembled WGS sequence"/>
</dbReference>
<dbReference type="HOGENOM" id="CLU_458519_0_0_1"/>
<gene>
    <name evidence="1" type="ORF">AOL_s00043g208</name>
</gene>
<dbReference type="OrthoDB" id="10502250at2759"/>
<name>G1X3D5_ARTOA</name>
<organism evidence="1 2">
    <name type="scientific">Arthrobotrys oligospora (strain ATCC 24927 / CBS 115.81 / DSM 1491)</name>
    <name type="common">Nematode-trapping fungus</name>
    <name type="synonym">Didymozoophaga oligospora</name>
    <dbReference type="NCBI Taxonomy" id="756982"/>
    <lineage>
        <taxon>Eukaryota</taxon>
        <taxon>Fungi</taxon>
        <taxon>Dikarya</taxon>
        <taxon>Ascomycota</taxon>
        <taxon>Pezizomycotina</taxon>
        <taxon>Orbiliomycetes</taxon>
        <taxon>Orbiliales</taxon>
        <taxon>Orbiliaceae</taxon>
        <taxon>Orbilia</taxon>
        <taxon>Orbilia oligospora</taxon>
    </lineage>
</organism>
<protein>
    <recommendedName>
        <fullName evidence="3">F-box domain-containing protein</fullName>
    </recommendedName>
</protein>
<proteinExistence type="predicted"/>
<accession>G1X3D5</accession>
<evidence type="ECO:0000313" key="2">
    <source>
        <dbReference type="Proteomes" id="UP000008784"/>
    </source>
</evidence>
<comment type="caution">
    <text evidence="1">The sequence shown here is derived from an EMBL/GenBank/DDBJ whole genome shotgun (WGS) entry which is preliminary data.</text>
</comment>
<dbReference type="GeneID" id="22889896"/>
<keyword evidence="2" id="KW-1185">Reference proteome</keyword>
<dbReference type="InParanoid" id="G1X3D5"/>
<evidence type="ECO:0000313" key="1">
    <source>
        <dbReference type="EMBL" id="EGX52419.1"/>
    </source>
</evidence>
<reference evidence="1 2" key="1">
    <citation type="journal article" date="2011" name="PLoS Pathog.">
        <title>Genomic and proteomic analyses of the fungus Arthrobotrys oligospora provide insights into nematode-trap formation.</title>
        <authorList>
            <person name="Yang J."/>
            <person name="Wang L."/>
            <person name="Ji X."/>
            <person name="Feng Y."/>
            <person name="Li X."/>
            <person name="Zou C."/>
            <person name="Xu J."/>
            <person name="Ren Y."/>
            <person name="Mi Q."/>
            <person name="Wu J."/>
            <person name="Liu S."/>
            <person name="Liu Y."/>
            <person name="Huang X."/>
            <person name="Wang H."/>
            <person name="Niu X."/>
            <person name="Li J."/>
            <person name="Liang L."/>
            <person name="Luo Y."/>
            <person name="Ji K."/>
            <person name="Zhou W."/>
            <person name="Yu Z."/>
            <person name="Li G."/>
            <person name="Liu Y."/>
            <person name="Li L."/>
            <person name="Qiao M."/>
            <person name="Feng L."/>
            <person name="Zhang K.-Q."/>
        </authorList>
    </citation>
    <scope>NUCLEOTIDE SEQUENCE [LARGE SCALE GENOMIC DNA]</scope>
    <source>
        <strain evidence="2">ATCC 24927 / CBS 115.81 / DSM 1491</strain>
    </source>
</reference>
<sequence>MTPTIALAITPEALDNVLQYLEKHDVWAVALTCKALLPACLRSIWQTLEVTCESPIRRPGSEREFGESLCNVIEKYWMNASWLQYVKFLNVGRYLNADSPEASVLLGLLESEKIRPNRIELIVDHPNAQIPLLRLKAYSETRLQVDFSIILVSTLPLTEFVDLPKVSHLTVQAPFVPHEIDEAGPQYDAFIGKTAKDLAIVLDQIVNLKHFGWVLPKIHLRLMGRPLHSDPRRLVQCLQDAFKRLKYLISFRFYGFFLHPTVFIVPPHSIRELKVEGIVSREWWKAFSGCPLPKLTSLTLRMKPSGAEWQLTNISLNWSPKPDCLPYPGFQLHNVTSRGLRTVVCEVDDGPSDIMDDLLRAIPHPQRSANEVSKIADAKEIIEQCSTLFFGSLLDECKRAAEERYRLRAINQYGNWGAVRFSAEFGELVIKRAAIDTQLAPQRGTNLEPPLEIREWCRAVLQGCVEKSLNYTTGIHTEMLEGSQADFNGSQFFSDCATRLRTLVRESLNNSQSAAFFVFDEVESFQKKFKTFKRRITDAIAERLVAGEKIGIVEALSIWIDAMVAHDRELYRIGYLVE</sequence>